<dbReference type="STRING" id="648757.Rvan_1476"/>
<evidence type="ECO:0000256" key="1">
    <source>
        <dbReference type="ARBA" id="ARBA00001946"/>
    </source>
</evidence>
<dbReference type="EMBL" id="CP002292">
    <property type="protein sequence ID" value="ADP70731.1"/>
    <property type="molecule type" value="Genomic_DNA"/>
</dbReference>
<accession>E3I780</accession>
<name>E3I780_RHOVT</name>
<dbReference type="Proteomes" id="UP000001399">
    <property type="component" value="Chromosome"/>
</dbReference>
<dbReference type="InterPro" id="IPR014883">
    <property type="entry name" value="VRR_NUC"/>
</dbReference>
<feature type="domain" description="VRR-NUC" evidence="4">
    <location>
        <begin position="63"/>
        <end position="127"/>
    </location>
</feature>
<evidence type="ECO:0000259" key="4">
    <source>
        <dbReference type="Pfam" id="PF08774"/>
    </source>
</evidence>
<evidence type="ECO:0000256" key="2">
    <source>
        <dbReference type="ARBA" id="ARBA00022722"/>
    </source>
</evidence>
<keyword evidence="2" id="KW-0540">Nuclease</keyword>
<gene>
    <name evidence="5" type="ordered locus">Rvan_1476</name>
</gene>
<dbReference type="GO" id="GO:0016788">
    <property type="term" value="F:hydrolase activity, acting on ester bonds"/>
    <property type="evidence" value="ECO:0007669"/>
    <property type="project" value="InterPro"/>
</dbReference>
<evidence type="ECO:0000256" key="3">
    <source>
        <dbReference type="ARBA" id="ARBA00022801"/>
    </source>
</evidence>
<dbReference type="Gene3D" id="3.40.1350.10">
    <property type="match status" value="1"/>
</dbReference>
<dbReference type="HOGENOM" id="CLU_1843586_0_0_5"/>
<sequence length="139" mass="14893">MSSTGTALMNRVLIALSAAGLTVWRNNTAVGWAGKSLSLRPGEIYRARGGERVVLNARPVRAGLCEGSSDIVGIEAVTITPDMVGRTVAIFHAWEVKDGSGRLSTSQRRFLEHVEDCGGVAAVVRSVDEALQAVFTRRR</sequence>
<dbReference type="Pfam" id="PF08774">
    <property type="entry name" value="VRR_NUC"/>
    <property type="match status" value="1"/>
</dbReference>
<evidence type="ECO:0000313" key="6">
    <source>
        <dbReference type="Proteomes" id="UP000001399"/>
    </source>
</evidence>
<dbReference type="RefSeq" id="WP_013419132.1">
    <property type="nucleotide sequence ID" value="NC_014664.1"/>
</dbReference>
<dbReference type="InterPro" id="IPR011856">
    <property type="entry name" value="tRNA_endonuc-like_dom_sf"/>
</dbReference>
<dbReference type="KEGG" id="rva:Rvan_1476"/>
<organism evidence="5 6">
    <name type="scientific">Rhodomicrobium vannielii (strain ATCC 17100 / DSM 162 / LMG 4299 / NCIMB 10020 / ATH 3.1.1)</name>
    <dbReference type="NCBI Taxonomy" id="648757"/>
    <lineage>
        <taxon>Bacteria</taxon>
        <taxon>Pseudomonadati</taxon>
        <taxon>Pseudomonadota</taxon>
        <taxon>Alphaproteobacteria</taxon>
        <taxon>Hyphomicrobiales</taxon>
        <taxon>Hyphomicrobiaceae</taxon>
        <taxon>Rhodomicrobium</taxon>
    </lineage>
</organism>
<dbReference type="GO" id="GO:0004518">
    <property type="term" value="F:nuclease activity"/>
    <property type="evidence" value="ECO:0007669"/>
    <property type="project" value="UniProtKB-KW"/>
</dbReference>
<dbReference type="AlphaFoldDB" id="E3I780"/>
<protein>
    <submittedName>
        <fullName evidence="5">VRR-NUC domain-containing protein</fullName>
    </submittedName>
</protein>
<dbReference type="GO" id="GO:0003676">
    <property type="term" value="F:nucleic acid binding"/>
    <property type="evidence" value="ECO:0007669"/>
    <property type="project" value="InterPro"/>
</dbReference>
<reference evidence="6" key="1">
    <citation type="journal article" date="2011" name="J. Bacteriol.">
        <title>Genome sequences of eight morphologically diverse alphaproteobacteria.</title>
        <authorList>
            <consortium name="US DOE Joint Genome Institute"/>
            <person name="Brown P.J."/>
            <person name="Kysela D.T."/>
            <person name="Buechlein A."/>
            <person name="Hemmerich C."/>
            <person name="Brun Y.V."/>
        </authorList>
    </citation>
    <scope>NUCLEOTIDE SEQUENCE [LARGE SCALE GENOMIC DNA]</scope>
    <source>
        <strain evidence="6">ATCC 17100 / ATH 3.1.1 / DSM 162 / LMG 4299</strain>
    </source>
</reference>
<keyword evidence="6" id="KW-1185">Reference proteome</keyword>
<proteinExistence type="predicted"/>
<evidence type="ECO:0000313" key="5">
    <source>
        <dbReference type="EMBL" id="ADP70731.1"/>
    </source>
</evidence>
<keyword evidence="3" id="KW-0378">Hydrolase</keyword>
<comment type="cofactor">
    <cofactor evidence="1">
        <name>Mg(2+)</name>
        <dbReference type="ChEBI" id="CHEBI:18420"/>
    </cofactor>
</comment>